<evidence type="ECO:0000313" key="3">
    <source>
        <dbReference type="Proteomes" id="UP000789704"/>
    </source>
</evidence>
<gene>
    <name evidence="2" type="ORF">LMG31841_03795</name>
</gene>
<evidence type="ECO:0000313" key="2">
    <source>
        <dbReference type="EMBL" id="CAG4908759.1"/>
    </source>
</evidence>
<organism evidence="2 3">
    <name type="scientific">Paraburkholderia saeva</name>
    <dbReference type="NCBI Taxonomy" id="2777537"/>
    <lineage>
        <taxon>Bacteria</taxon>
        <taxon>Pseudomonadati</taxon>
        <taxon>Pseudomonadota</taxon>
        <taxon>Betaproteobacteria</taxon>
        <taxon>Burkholderiales</taxon>
        <taxon>Burkholderiaceae</taxon>
        <taxon>Paraburkholderia</taxon>
    </lineage>
</organism>
<keyword evidence="1" id="KW-0812">Transmembrane</keyword>
<feature type="transmembrane region" description="Helical" evidence="1">
    <location>
        <begin position="9"/>
        <end position="32"/>
    </location>
</feature>
<keyword evidence="1" id="KW-0472">Membrane</keyword>
<evidence type="ECO:0000256" key="1">
    <source>
        <dbReference type="SAM" id="Phobius"/>
    </source>
</evidence>
<dbReference type="Proteomes" id="UP000789704">
    <property type="component" value="Unassembled WGS sequence"/>
</dbReference>
<protein>
    <recommendedName>
        <fullName evidence="4">Phosphopantetheine adenylyltransferase</fullName>
    </recommendedName>
</protein>
<feature type="transmembrane region" description="Helical" evidence="1">
    <location>
        <begin position="105"/>
        <end position="127"/>
    </location>
</feature>
<comment type="caution">
    <text evidence="2">The sequence shown here is derived from an EMBL/GenBank/DDBJ whole genome shotgun (WGS) entry which is preliminary data.</text>
</comment>
<name>A0A9N8RXS1_9BURK</name>
<dbReference type="EMBL" id="CAJQZC010000007">
    <property type="protein sequence ID" value="CAG4908759.1"/>
    <property type="molecule type" value="Genomic_DNA"/>
</dbReference>
<reference evidence="2" key="1">
    <citation type="submission" date="2021-04" db="EMBL/GenBank/DDBJ databases">
        <authorList>
            <person name="Vanwijnsberghe S."/>
        </authorList>
    </citation>
    <scope>NUCLEOTIDE SEQUENCE</scope>
    <source>
        <strain evidence="2">LMG 31841</strain>
    </source>
</reference>
<keyword evidence="3" id="KW-1185">Reference proteome</keyword>
<feature type="transmembrane region" description="Helical" evidence="1">
    <location>
        <begin position="78"/>
        <end position="99"/>
    </location>
</feature>
<sequence length="132" mass="14052">MEKVEEMKYLIAVPLIIVGIIHLLPVAGVLGARNLGGLYGIALDEPNLTVLMRHRAVLFGLLGVFLLYAAFDAGLQPLGFIAAFVSVGAFLYLACSTGHLNAQLWRVVLVDVVATIALVIGAAARFWQAHAA</sequence>
<keyword evidence="1" id="KW-1133">Transmembrane helix</keyword>
<feature type="transmembrane region" description="Helical" evidence="1">
    <location>
        <begin position="52"/>
        <end position="71"/>
    </location>
</feature>
<proteinExistence type="predicted"/>
<dbReference type="AlphaFoldDB" id="A0A9N8RXS1"/>
<accession>A0A9N8RXS1</accession>
<evidence type="ECO:0008006" key="4">
    <source>
        <dbReference type="Google" id="ProtNLM"/>
    </source>
</evidence>